<evidence type="ECO:0000259" key="6">
    <source>
        <dbReference type="Pfam" id="PF16889"/>
    </source>
</evidence>
<dbReference type="EMBL" id="CP002541">
    <property type="protein sequence ID" value="ADY12689.1"/>
    <property type="molecule type" value="Genomic_DNA"/>
</dbReference>
<dbReference type="HOGENOM" id="CLU_013047_0_0_12"/>
<dbReference type="eggNOG" id="COG5434">
    <property type="taxonomic scope" value="Bacteria"/>
</dbReference>
<evidence type="ECO:0000259" key="5">
    <source>
        <dbReference type="Pfam" id="PF07940"/>
    </source>
</evidence>
<evidence type="ECO:0000256" key="4">
    <source>
        <dbReference type="ARBA" id="ARBA00023239"/>
    </source>
</evidence>
<gene>
    <name evidence="7" type="ordered locus">SpiBuddy_0862</name>
</gene>
<dbReference type="InterPro" id="IPR012480">
    <property type="entry name" value="Hepar_II_III_C"/>
</dbReference>
<dbReference type="InterPro" id="IPR008929">
    <property type="entry name" value="Chondroitin_lyas"/>
</dbReference>
<keyword evidence="2" id="KW-0732">Signal</keyword>
<dbReference type="Pfam" id="PF07940">
    <property type="entry name" value="Hepar_II_III_C"/>
    <property type="match status" value="1"/>
</dbReference>
<feature type="domain" description="Heparinase II/III-like C-terminal" evidence="5">
    <location>
        <begin position="353"/>
        <end position="537"/>
    </location>
</feature>
<proteinExistence type="predicted"/>
<dbReference type="OrthoDB" id="7335480at2"/>
<organism evidence="7 8">
    <name type="scientific">Sphaerochaeta globosa (strain ATCC BAA-1886 / DSM 22777 / Buddy)</name>
    <name type="common">Spirochaeta sp. (strain Buddy)</name>
    <dbReference type="NCBI Taxonomy" id="158189"/>
    <lineage>
        <taxon>Bacteria</taxon>
        <taxon>Pseudomonadati</taxon>
        <taxon>Spirochaetota</taxon>
        <taxon>Spirochaetia</taxon>
        <taxon>Spirochaetales</taxon>
        <taxon>Sphaerochaetaceae</taxon>
        <taxon>Sphaerochaeta</taxon>
    </lineage>
</organism>
<dbReference type="Gene3D" id="2.70.98.70">
    <property type="match status" value="1"/>
</dbReference>
<comment type="subcellular location">
    <subcellularLocation>
        <location evidence="1">Periplasm</location>
    </subcellularLocation>
</comment>
<dbReference type="PANTHER" id="PTHR39210">
    <property type="entry name" value="HEPARIN-SULFATE LYASE"/>
    <property type="match status" value="1"/>
</dbReference>
<evidence type="ECO:0000256" key="2">
    <source>
        <dbReference type="ARBA" id="ARBA00022729"/>
    </source>
</evidence>
<evidence type="ECO:0000256" key="1">
    <source>
        <dbReference type="ARBA" id="ARBA00004418"/>
    </source>
</evidence>
<dbReference type="RefSeq" id="WP_013606541.1">
    <property type="nucleotide sequence ID" value="NC_015152.1"/>
</dbReference>
<dbReference type="KEGG" id="sbu:SpiBuddy_0862"/>
<dbReference type="PANTHER" id="PTHR39210:SF1">
    <property type="entry name" value="HEPARIN-SULFATE LYASE"/>
    <property type="match status" value="1"/>
</dbReference>
<keyword evidence="4" id="KW-0456">Lyase</keyword>
<dbReference type="STRING" id="158189.SpiBuddy_0862"/>
<dbReference type="GO" id="GO:0016829">
    <property type="term" value="F:lyase activity"/>
    <property type="evidence" value="ECO:0007669"/>
    <property type="project" value="UniProtKB-KW"/>
</dbReference>
<protein>
    <submittedName>
        <fullName evidence="7">Heparinase II/III family protein</fullName>
    </submittedName>
</protein>
<dbReference type="Gene3D" id="1.50.10.100">
    <property type="entry name" value="Chondroitin AC/alginate lyase"/>
    <property type="match status" value="1"/>
</dbReference>
<dbReference type="SUPFAM" id="SSF48230">
    <property type="entry name" value="Chondroitin AC/alginate lyase"/>
    <property type="match status" value="1"/>
</dbReference>
<accession>F0RV38</accession>
<keyword evidence="3" id="KW-0574">Periplasm</keyword>
<keyword evidence="8" id="KW-1185">Reference proteome</keyword>
<evidence type="ECO:0000256" key="3">
    <source>
        <dbReference type="ARBA" id="ARBA00022764"/>
    </source>
</evidence>
<sequence>MTRSEYAKQTRICFLDDRDAVAHYVKTCEQAELKKILTVADDVVNQSFLFNLRWDMERTFEPVVFTDEIDWLHQPGDDSEWVFAFNRMRFWICLGQAYACTKDEKYARTFAHQMCDWVKRVKRTDPLCAKAWRSIEAGLRMEYWTKAMQYFLDSPSITEEVVDVFLCSITEHAQFLYSVWDSYHLMSNWGVLENHGLFLASLAMPKSQTSDSYTKEALRRLALEIQIQVYDDGVQWEQSPMYHNEVAHDFLDVVLMAKRLSLPIDDAIVEKTHLMCLASMAWQKPDGTEPCMGDSDRIDQRDIVSKGAYLFGDGRLKAAGYPHLDFDCVWDLGAKAIEAYDRLPSTRMQQTLTVLTESGNAIVRDNDTYLRFHCGTLGAGHGHSDKLHFDLYANGEDIFVDAGRFTYVPKAERYEFKDSTAHNTTTVDRKNFTVCKDSWECSKLSAPLGFRAVQKGPYCALQGSHQGYLDVGVLPKRTIITLGEGLILLSDAFLSVTEHTYQSYLHFNASGKVKLTDDGTFFESPNSKVQVLVCSGGGVTQFVKATRMSWHYNQLSDNKTLVSEIETVGFGSLFTLISVDKADRFVPAKLSKVRVMSNFKKIRFGDDWIEAVKVERGKQSFTVVVAHQEWATPTDTFNADGCTGFGSVVVFDTAAGEKEIGTRLFC</sequence>
<name>F0RV38_SPHGB</name>
<feature type="domain" description="Heparin-sulfate lyase N-terminal" evidence="6">
    <location>
        <begin position="5"/>
        <end position="303"/>
    </location>
</feature>
<dbReference type="AlphaFoldDB" id="F0RV38"/>
<dbReference type="InterPro" id="IPR031680">
    <property type="entry name" value="Hepar_II_III_N"/>
</dbReference>
<dbReference type="Proteomes" id="UP000008466">
    <property type="component" value="Chromosome"/>
</dbReference>
<reference evidence="8" key="1">
    <citation type="submission" date="2011-02" db="EMBL/GenBank/DDBJ databases">
        <title>Complete sequence of Spirochaeta sp. Buddy.</title>
        <authorList>
            <person name="Lucas S."/>
            <person name="Copeland A."/>
            <person name="Lapidus A."/>
            <person name="Cheng J.-F."/>
            <person name="Goodwin L."/>
            <person name="Pitluck S."/>
            <person name="Zeytun A."/>
            <person name="Detter J.C."/>
            <person name="Han C."/>
            <person name="Tapia R."/>
            <person name="Land M."/>
            <person name="Hauser L."/>
            <person name="Kyrpides N."/>
            <person name="Ivanova N."/>
            <person name="Mikhailova N."/>
            <person name="Pagani I."/>
            <person name="Ritalahti K.M."/>
            <person name="Loeffler F.E."/>
            <person name="Woyke T."/>
        </authorList>
    </citation>
    <scope>NUCLEOTIDE SEQUENCE [LARGE SCALE GENOMIC DNA]</scope>
    <source>
        <strain evidence="8">ATCC BAA-1886 / DSM 22777 / Buddy</strain>
    </source>
</reference>
<evidence type="ECO:0000313" key="8">
    <source>
        <dbReference type="Proteomes" id="UP000008466"/>
    </source>
</evidence>
<evidence type="ECO:0000313" key="7">
    <source>
        <dbReference type="EMBL" id="ADY12689.1"/>
    </source>
</evidence>
<dbReference type="Pfam" id="PF16889">
    <property type="entry name" value="Hepar_II_III_N"/>
    <property type="match status" value="1"/>
</dbReference>
<dbReference type="GO" id="GO:0042597">
    <property type="term" value="C:periplasmic space"/>
    <property type="evidence" value="ECO:0007669"/>
    <property type="project" value="UniProtKB-SubCell"/>
</dbReference>